<dbReference type="EMBL" id="JAAOCX010000005">
    <property type="protein sequence ID" value="MBJ7632420.1"/>
    <property type="molecule type" value="Genomic_DNA"/>
</dbReference>
<keyword evidence="3" id="KW-1185">Reference proteome</keyword>
<dbReference type="AlphaFoldDB" id="A0A1K0FFC3"/>
<accession>A0A1K0FFC3</accession>
<reference evidence="2 3" key="2">
    <citation type="journal article" date="2021" name="Int. J. Food Microbiol.">
        <title>Safety demonstration of a microbial species for use in the food chain: Weissella confusa.</title>
        <authorList>
            <person name="Bourdichon F."/>
            <person name="Patrone V."/>
            <person name="Fontana A."/>
            <person name="Milani G."/>
            <person name="Morelli L."/>
        </authorList>
    </citation>
    <scope>NUCLEOTIDE SEQUENCE [LARGE SCALE GENOMIC DNA]</scope>
    <source>
        <strain evidence="1">CCUG 30943</strain>
        <strain evidence="2 3">CCUG 43002</strain>
    </source>
</reference>
<reference evidence="2" key="1">
    <citation type="submission" date="2020-02" db="EMBL/GenBank/DDBJ databases">
        <authorList>
            <person name="Fontana A."/>
            <person name="Patrone V."/>
            <person name="Morelli L."/>
        </authorList>
    </citation>
    <scope>NUCLEOTIDE SEQUENCE</scope>
    <source>
        <strain evidence="1">CCUG 30943</strain>
        <strain evidence="2">CCUG 43002</strain>
    </source>
</reference>
<evidence type="ECO:0000313" key="3">
    <source>
        <dbReference type="Proteomes" id="UP000728106"/>
    </source>
</evidence>
<dbReference type="EMBL" id="JAAOCP010000004">
    <property type="protein sequence ID" value="MBJ7638556.1"/>
    <property type="molecule type" value="Genomic_DNA"/>
</dbReference>
<dbReference type="Proteomes" id="UP000728106">
    <property type="component" value="Unassembled WGS sequence"/>
</dbReference>
<dbReference type="Proteomes" id="UP000808038">
    <property type="component" value="Unassembled WGS sequence"/>
</dbReference>
<proteinExistence type="predicted"/>
<name>A0A1K0FFC3_WEICO</name>
<evidence type="ECO:0000313" key="2">
    <source>
        <dbReference type="EMBL" id="MBJ7638556.1"/>
    </source>
</evidence>
<gene>
    <name evidence="2" type="ORF">HAU20_04040</name>
    <name evidence="1" type="ORF">HAU43_04890</name>
</gene>
<sequence>MTFDEFNIELGTVLYLDSVSEREEAEVAKGKLPEADVRADYQAQREMIMRSFLAFADLPADDGAVAKALANLHTDLSDGERTTLLTIRNLHNREAVGNFTEDDAEELEDAVEAAEAYLMNRMADVLAD</sequence>
<dbReference type="RefSeq" id="WP_071707458.1">
    <property type="nucleotide sequence ID" value="NZ_CP049097.1"/>
</dbReference>
<comment type="caution">
    <text evidence="2">The sequence shown here is derived from an EMBL/GenBank/DDBJ whole genome shotgun (WGS) entry which is preliminary data.</text>
</comment>
<evidence type="ECO:0000313" key="1">
    <source>
        <dbReference type="EMBL" id="MBJ7632420.1"/>
    </source>
</evidence>
<organism evidence="2 3">
    <name type="scientific">Weissella confusa</name>
    <name type="common">Lactobacillus confusus</name>
    <dbReference type="NCBI Taxonomy" id="1583"/>
    <lineage>
        <taxon>Bacteria</taxon>
        <taxon>Bacillati</taxon>
        <taxon>Bacillota</taxon>
        <taxon>Bacilli</taxon>
        <taxon>Lactobacillales</taxon>
        <taxon>Lactobacillaceae</taxon>
        <taxon>Weissella</taxon>
    </lineage>
</organism>
<protein>
    <submittedName>
        <fullName evidence="2">Uncharacterized protein</fullName>
    </submittedName>
</protein>